<evidence type="ECO:0000256" key="4">
    <source>
        <dbReference type="RuleBase" id="RU361169"/>
    </source>
</evidence>
<dbReference type="AlphaFoldDB" id="A0A1H3XSE2"/>
<dbReference type="InterPro" id="IPR012334">
    <property type="entry name" value="Pectin_lyas_fold"/>
</dbReference>
<dbReference type="EMBL" id="FNQY01000006">
    <property type="protein sequence ID" value="SEA01524.1"/>
    <property type="molecule type" value="Genomic_DNA"/>
</dbReference>
<name>A0A1H3XSE2_9BACT</name>
<dbReference type="PANTHER" id="PTHR31339:SF9">
    <property type="entry name" value="PLASMIN AND FIBRONECTIN-BINDING PROTEIN A"/>
    <property type="match status" value="1"/>
</dbReference>
<proteinExistence type="inferred from homology"/>
<dbReference type="GO" id="GO:0005975">
    <property type="term" value="P:carbohydrate metabolic process"/>
    <property type="evidence" value="ECO:0007669"/>
    <property type="project" value="InterPro"/>
</dbReference>
<organism evidence="5 6">
    <name type="scientific">Arachidicoccus rhizosphaerae</name>
    <dbReference type="NCBI Taxonomy" id="551991"/>
    <lineage>
        <taxon>Bacteria</taxon>
        <taxon>Pseudomonadati</taxon>
        <taxon>Bacteroidota</taxon>
        <taxon>Chitinophagia</taxon>
        <taxon>Chitinophagales</taxon>
        <taxon>Chitinophagaceae</taxon>
        <taxon>Arachidicoccus</taxon>
    </lineage>
</organism>
<evidence type="ECO:0000313" key="5">
    <source>
        <dbReference type="EMBL" id="SEA01524.1"/>
    </source>
</evidence>
<dbReference type="InterPro" id="IPR000743">
    <property type="entry name" value="Glyco_hydro_28"/>
</dbReference>
<keyword evidence="6" id="KW-1185">Reference proteome</keyword>
<keyword evidence="3 4" id="KW-0326">Glycosidase</keyword>
<dbReference type="Pfam" id="PF00295">
    <property type="entry name" value="Glyco_hydro_28"/>
    <property type="match status" value="1"/>
</dbReference>
<dbReference type="InterPro" id="IPR006626">
    <property type="entry name" value="PbH1"/>
</dbReference>
<sequence length="539" mass="58745">MHFSFSNHKRLSFSVLSVLVMFSLCLLGNSLFGQSGLDFNIQDFGAVGDGFTLNTEAIQKAVDKASQRVATAMEAGDRDARATVVFPAGSYLSGTLQLKSNVTLHLDKGAVLLGSTDPKDYHALDRPGHPVSPKQDDNSAIALIAAFKAENIGITGPGTIDGQGTALALHIDSLIRIGQMQDPNYARGALRPSETLRPKLLLFSLCRDVQLEGATLKNSACWGLSFELCERLRLSKLQVVNMAYWNNDGTDLTDCKNVRITDCEFNTADDGICLKSYYPGHANDSFYIADCRVRSGASAIKFGTASYGGFKNISIHNIEVYDTYRSAIAIESVDGAAIENVKVTDITARSTGNAVFIRLGHRAGAQPGSIKNVYIGHIKVQIPFGRPDMAYDLRATEPGFHNTFPASITGIPGAEVENIKLEDIEITYPGRASRAQAYFSLSRLSEFPEKVQNYPEFSMFGEVPAWGLFIRHAKNIQLSNIRLQLAADDFRAAIVMDDVNGVTLHQIKLPKGYHTGQILVKDGKEVQLKSSDGLAIERL</sequence>
<accession>A0A1H3XSE2</accession>
<evidence type="ECO:0000313" key="6">
    <source>
        <dbReference type="Proteomes" id="UP000199041"/>
    </source>
</evidence>
<dbReference type="STRING" id="551991.SAMN05192529_10648"/>
<comment type="similarity">
    <text evidence="1 4">Belongs to the glycosyl hydrolase 28 family.</text>
</comment>
<dbReference type="GO" id="GO:0004650">
    <property type="term" value="F:polygalacturonase activity"/>
    <property type="evidence" value="ECO:0007669"/>
    <property type="project" value="InterPro"/>
</dbReference>
<evidence type="ECO:0000256" key="2">
    <source>
        <dbReference type="ARBA" id="ARBA00022801"/>
    </source>
</evidence>
<evidence type="ECO:0000256" key="1">
    <source>
        <dbReference type="ARBA" id="ARBA00008834"/>
    </source>
</evidence>
<dbReference type="Gene3D" id="2.160.20.10">
    <property type="entry name" value="Single-stranded right-handed beta-helix, Pectin lyase-like"/>
    <property type="match status" value="1"/>
</dbReference>
<reference evidence="5 6" key="1">
    <citation type="submission" date="2016-10" db="EMBL/GenBank/DDBJ databases">
        <authorList>
            <person name="de Groot N.N."/>
        </authorList>
    </citation>
    <scope>NUCLEOTIDE SEQUENCE [LARGE SCALE GENOMIC DNA]</scope>
    <source>
        <strain evidence="5 6">Vu-144</strain>
    </source>
</reference>
<dbReference type="Proteomes" id="UP000199041">
    <property type="component" value="Unassembled WGS sequence"/>
</dbReference>
<keyword evidence="2 4" id="KW-0378">Hydrolase</keyword>
<dbReference type="SMART" id="SM00710">
    <property type="entry name" value="PbH1"/>
    <property type="match status" value="4"/>
</dbReference>
<gene>
    <name evidence="5" type="ORF">SAMN05192529_10648</name>
</gene>
<dbReference type="InterPro" id="IPR011050">
    <property type="entry name" value="Pectin_lyase_fold/virulence"/>
</dbReference>
<dbReference type="RefSeq" id="WP_211481779.1">
    <property type="nucleotide sequence ID" value="NZ_FNQY01000006.1"/>
</dbReference>
<protein>
    <submittedName>
        <fullName evidence="5">Glycosyl hydrolases family 28</fullName>
    </submittedName>
</protein>
<evidence type="ECO:0000256" key="3">
    <source>
        <dbReference type="ARBA" id="ARBA00023295"/>
    </source>
</evidence>
<dbReference type="InterPro" id="IPR051801">
    <property type="entry name" value="GH28_Enzymes"/>
</dbReference>
<dbReference type="PANTHER" id="PTHR31339">
    <property type="entry name" value="PECTIN LYASE-RELATED"/>
    <property type="match status" value="1"/>
</dbReference>
<dbReference type="SUPFAM" id="SSF51126">
    <property type="entry name" value="Pectin lyase-like"/>
    <property type="match status" value="1"/>
</dbReference>